<name>J4GPG6_9APHY</name>
<gene>
    <name evidence="2" type="ORF">FIBRA_04564</name>
</gene>
<keyword evidence="3" id="KW-1185">Reference proteome</keyword>
<dbReference type="EMBL" id="HE797081">
    <property type="protein sequence ID" value="CCM02465.1"/>
    <property type="molecule type" value="Genomic_DNA"/>
</dbReference>
<feature type="compositionally biased region" description="Low complexity" evidence="1">
    <location>
        <begin position="585"/>
        <end position="596"/>
    </location>
</feature>
<protein>
    <recommendedName>
        <fullName evidence="4">Pentacotripeptide-repeat region of PRORP domain-containing protein</fullName>
    </recommendedName>
</protein>
<evidence type="ECO:0000256" key="1">
    <source>
        <dbReference type="SAM" id="MobiDB-lite"/>
    </source>
</evidence>
<feature type="region of interest" description="Disordered" evidence="1">
    <location>
        <begin position="653"/>
        <end position="672"/>
    </location>
</feature>
<feature type="compositionally biased region" description="Polar residues" evidence="1">
    <location>
        <begin position="557"/>
        <end position="572"/>
    </location>
</feature>
<reference evidence="2 3" key="1">
    <citation type="journal article" date="2012" name="Appl. Environ. Microbiol.">
        <title>Short-read sequencing for genomic analysis of the brown rot fungus Fibroporia radiculosa.</title>
        <authorList>
            <person name="Tang J.D."/>
            <person name="Perkins A.D."/>
            <person name="Sonstegard T.S."/>
            <person name="Schroeder S.G."/>
            <person name="Burgess S.C."/>
            <person name="Diehl S.V."/>
        </authorList>
    </citation>
    <scope>NUCLEOTIDE SEQUENCE [LARGE SCALE GENOMIC DNA]</scope>
    <source>
        <strain evidence="2 3">TFFH 294</strain>
    </source>
</reference>
<evidence type="ECO:0000313" key="3">
    <source>
        <dbReference type="Proteomes" id="UP000006352"/>
    </source>
</evidence>
<dbReference type="Proteomes" id="UP000006352">
    <property type="component" value="Unassembled WGS sequence"/>
</dbReference>
<feature type="compositionally biased region" description="Low complexity" evidence="1">
    <location>
        <begin position="67"/>
        <end position="76"/>
    </location>
</feature>
<evidence type="ECO:0008006" key="4">
    <source>
        <dbReference type="Google" id="ProtNLM"/>
    </source>
</evidence>
<evidence type="ECO:0000313" key="2">
    <source>
        <dbReference type="EMBL" id="CCM02465.1"/>
    </source>
</evidence>
<proteinExistence type="predicted"/>
<accession>J4GPG6</accession>
<dbReference type="RefSeq" id="XP_012181748.1">
    <property type="nucleotide sequence ID" value="XM_012326358.1"/>
</dbReference>
<dbReference type="InParanoid" id="J4GPG6"/>
<feature type="compositionally biased region" description="Polar residues" evidence="1">
    <location>
        <begin position="653"/>
        <end position="664"/>
    </location>
</feature>
<dbReference type="Gene3D" id="1.25.40.10">
    <property type="entry name" value="Tetratricopeptide repeat domain"/>
    <property type="match status" value="1"/>
</dbReference>
<feature type="region of interest" description="Disordered" evidence="1">
    <location>
        <begin position="37"/>
        <end position="82"/>
    </location>
</feature>
<organism evidence="2 3">
    <name type="scientific">Fibroporia radiculosa</name>
    <dbReference type="NCBI Taxonomy" id="599839"/>
    <lineage>
        <taxon>Eukaryota</taxon>
        <taxon>Fungi</taxon>
        <taxon>Dikarya</taxon>
        <taxon>Basidiomycota</taxon>
        <taxon>Agaricomycotina</taxon>
        <taxon>Agaricomycetes</taxon>
        <taxon>Polyporales</taxon>
        <taxon>Fibroporiaceae</taxon>
        <taxon>Fibroporia</taxon>
    </lineage>
</organism>
<feature type="region of interest" description="Disordered" evidence="1">
    <location>
        <begin position="551"/>
        <end position="647"/>
    </location>
</feature>
<dbReference type="GeneID" id="24097376"/>
<dbReference type="OrthoDB" id="185373at2759"/>
<feature type="compositionally biased region" description="Basic and acidic residues" evidence="1">
    <location>
        <begin position="620"/>
        <end position="631"/>
    </location>
</feature>
<dbReference type="AlphaFoldDB" id="J4GPG6"/>
<sequence length="952" mass="104176">MFICRHVSLRAYIPRPGAPSHVPRRLLSHAVSGLQPKHDEFASVPPSPGVQTTGPGAAAACPDVHASSPSESSPSSQTGYQRTPIPFLLNSTPLQAEKKQRLGLQLANNPVATYLEYREKGLSLFREVSVKHLFNILEEATSTRRADVIAKLAHDAVEAGHYLGAPLHRAFIEKLLLCASENRLVAKASIFALLQKLIETGQLTSFTLENRIPIILAALKLPLDSVLDRQLFDVFVSLLLPLLVNPQSMCDYHTLRRSRSAVELLYRLAYELARLDMRAKSFEIMDALVKTDNLSAKSITRSDLQSGDFSFIVLSAITRSCVDWGWRSSASTLIMRALPDAQIITPSLGGLCVYVVRALIENPRVRDVNDSAAIIIQIMQRSPNYDIPAHVLQIFSEAAERMSSPEAIEAVYVVAQSDAVRMHHSYPPPSGHILTSFFHYLAVRSKNHHLARQLASDIVDKHVPIPLQDRGRLIALVASQGFATQARALWERYTTGGQQKVVTSHAQAMLRLVSLFTSLVRRYEGEDAPPSTALAGTSVVEIAEELTSGYDEDGALSDSSHSPGTGTATSALAHSRSGLESVYNEGGPSPSGPGESLNVEAVPRDSSWSSEHGQILAQDPSHDRQLPHENARAAPSASGGALQASNVDSSVSVETALPCSSESPTEGDKALSDDDARVADYRAFALQVYTAFHKSCQPVKEVHHYKLNALARASFMLGKLDEGLEAFRLILSRRIVPDLHDVNVALSILADYNPTAAARVIDRMVKIGLQPDVVTFGIVIHRAVIHNDATLVTALLRRARQLNCHRLDYHTLGALIRATVTMDRDGRASAKDYLDNAKDLVDSLLTARQVPSPNMGRDCVVAALRADDPEMAFRFWRLLMKDKVEWADRAQTKTRKRIASAVRMHCEKGWLNESKGRVMLVELCEPVRRRRGRVLGAVAGEGEGEGEGKAEG</sequence>
<dbReference type="InterPro" id="IPR011990">
    <property type="entry name" value="TPR-like_helical_dom_sf"/>
</dbReference>
<dbReference type="HOGENOM" id="CLU_014400_0_0_1"/>
<dbReference type="STRING" id="599839.J4GPG6"/>